<dbReference type="AlphaFoldDB" id="A0A1C7MXL4"/>
<dbReference type="OrthoDB" id="2273311at2759"/>
<comment type="caution">
    <text evidence="2">The sequence shown here is derived from an EMBL/GenBank/DDBJ whole genome shotgun (WGS) entry which is preliminary data.</text>
</comment>
<accession>A0A1C7MXL4</accession>
<organism evidence="2 3">
    <name type="scientific">Choanephora cucurbitarum</name>
    <dbReference type="NCBI Taxonomy" id="101091"/>
    <lineage>
        <taxon>Eukaryota</taxon>
        <taxon>Fungi</taxon>
        <taxon>Fungi incertae sedis</taxon>
        <taxon>Mucoromycota</taxon>
        <taxon>Mucoromycotina</taxon>
        <taxon>Mucoromycetes</taxon>
        <taxon>Mucorales</taxon>
        <taxon>Mucorineae</taxon>
        <taxon>Choanephoraceae</taxon>
        <taxon>Choanephoroideae</taxon>
        <taxon>Choanephora</taxon>
    </lineage>
</organism>
<dbReference type="Proteomes" id="UP000093000">
    <property type="component" value="Unassembled WGS sequence"/>
</dbReference>
<proteinExistence type="predicted"/>
<dbReference type="EMBL" id="LUGH01001143">
    <property type="protein sequence ID" value="OBZ81573.1"/>
    <property type="molecule type" value="Genomic_DNA"/>
</dbReference>
<evidence type="ECO:0000313" key="2">
    <source>
        <dbReference type="EMBL" id="OBZ81573.1"/>
    </source>
</evidence>
<dbReference type="InParanoid" id="A0A1C7MXL4"/>
<keyword evidence="3" id="KW-1185">Reference proteome</keyword>
<dbReference type="InterPro" id="IPR026960">
    <property type="entry name" value="RVT-Znf"/>
</dbReference>
<dbReference type="Pfam" id="PF13966">
    <property type="entry name" value="zf-RVT"/>
    <property type="match status" value="1"/>
</dbReference>
<evidence type="ECO:0000259" key="1">
    <source>
        <dbReference type="Pfam" id="PF13966"/>
    </source>
</evidence>
<sequence length="190" mass="21502">MSSKDYRSLLAVPGTKSPLSSVEWKFFWKLPLSHYNRIVCYRILSNRVPCRAILHNLIPSFFTSALCSLCGTDDDTLEHFLWLCPLKLTVWSSIWSTHFETAFTLNALSCSILSLEFSTPLKLSLNSKPSEIICSTMSSIWRAHWSFVFSDIPFVPQTVIATASRQILTSHHESLIKSGTSHVPIFTLDC</sequence>
<reference evidence="2 3" key="1">
    <citation type="submission" date="2016-03" db="EMBL/GenBank/DDBJ databases">
        <title>Choanephora cucurbitarum.</title>
        <authorList>
            <person name="Min B."/>
            <person name="Park H."/>
            <person name="Park J.-H."/>
            <person name="Shin H.-D."/>
            <person name="Choi I.-G."/>
        </authorList>
    </citation>
    <scope>NUCLEOTIDE SEQUENCE [LARGE SCALE GENOMIC DNA]</scope>
    <source>
        <strain evidence="2 3">KUS-F28377</strain>
    </source>
</reference>
<protein>
    <recommendedName>
        <fullName evidence="1">Reverse transcriptase zinc-binding domain-containing protein</fullName>
    </recommendedName>
</protein>
<evidence type="ECO:0000313" key="3">
    <source>
        <dbReference type="Proteomes" id="UP000093000"/>
    </source>
</evidence>
<gene>
    <name evidence="2" type="ORF">A0J61_10378</name>
</gene>
<feature type="domain" description="Reverse transcriptase zinc-binding" evidence="1">
    <location>
        <begin position="22"/>
        <end position="91"/>
    </location>
</feature>
<name>A0A1C7MXL4_9FUNG</name>